<reference evidence="4" key="1">
    <citation type="submission" date="2020-08" db="EMBL/GenBank/DDBJ databases">
        <title>Genome public.</title>
        <authorList>
            <person name="Liu C."/>
            <person name="Sun Q."/>
        </authorList>
    </citation>
    <scope>NUCLEOTIDE SEQUENCE</scope>
    <source>
        <strain evidence="4">BX8</strain>
    </source>
</reference>
<evidence type="ECO:0000256" key="1">
    <source>
        <dbReference type="HAMAP-Rule" id="MF_00095"/>
    </source>
</evidence>
<evidence type="ECO:0000259" key="2">
    <source>
        <dbReference type="Pfam" id="PF03749"/>
    </source>
</evidence>
<dbReference type="Proteomes" id="UP000659630">
    <property type="component" value="Unassembled WGS sequence"/>
</dbReference>
<dbReference type="GO" id="GO:0003677">
    <property type="term" value="F:DNA binding"/>
    <property type="evidence" value="ECO:0007669"/>
    <property type="project" value="InterPro"/>
</dbReference>
<keyword evidence="5" id="KW-1185">Reference proteome</keyword>
<feature type="domain" description="SfsA N-terminal OB" evidence="3">
    <location>
        <begin position="12"/>
        <end position="71"/>
    </location>
</feature>
<comment type="similarity">
    <text evidence="1">Belongs to the SfsA family.</text>
</comment>
<comment type="caution">
    <text evidence="4">The sequence shown here is derived from an EMBL/GenBank/DDBJ whole genome shotgun (WGS) entry which is preliminary data.</text>
</comment>
<accession>A0A923I6H9</accession>
<feature type="domain" description="Sugar fermentation stimulation protein C-terminal" evidence="2">
    <location>
        <begin position="86"/>
        <end position="217"/>
    </location>
</feature>
<dbReference type="InterPro" id="IPR040452">
    <property type="entry name" value="SfsA_C"/>
</dbReference>
<dbReference type="NCBIfam" id="TIGR00230">
    <property type="entry name" value="sfsA"/>
    <property type="match status" value="1"/>
</dbReference>
<sequence length="230" mass="24855">MNYLDVRPARFLSRPNRFIAHMEQDGRIVTAHIKNTGRCAELLLPGAKAYLEYSPNPARRTPCDLVAVEKERPGLPPLLVNIDSAAPNAVAAEWLSSGGLGALEGLRPEYALGGSRFDFYAEQRGRPLLVEVKGCTLEREGAALFPDAPTLRGLRHVRELTALAAQGWRCCVLFVLPMKGARRFAPNRAVQPAFADALQAAANAGVEVLARDCLVAPASLHIDAAVPVEL</sequence>
<evidence type="ECO:0000313" key="5">
    <source>
        <dbReference type="Proteomes" id="UP000659630"/>
    </source>
</evidence>
<dbReference type="Pfam" id="PF17746">
    <property type="entry name" value="SfsA_N"/>
    <property type="match status" value="1"/>
</dbReference>
<dbReference type="PANTHER" id="PTHR30545:SF2">
    <property type="entry name" value="SUGAR FERMENTATION STIMULATION PROTEIN A"/>
    <property type="match status" value="1"/>
</dbReference>
<gene>
    <name evidence="1 4" type="primary">sfsA</name>
    <name evidence="4" type="ORF">H8S23_06695</name>
</gene>
<dbReference type="RefSeq" id="WP_186887555.1">
    <property type="nucleotide sequence ID" value="NZ_JACONZ010000002.1"/>
</dbReference>
<dbReference type="Gene3D" id="3.40.1350.60">
    <property type="match status" value="1"/>
</dbReference>
<dbReference type="Pfam" id="PF03749">
    <property type="entry name" value="SfsA"/>
    <property type="match status" value="1"/>
</dbReference>
<proteinExistence type="inferred from homology"/>
<protein>
    <recommendedName>
        <fullName evidence="1">Sugar fermentation stimulation protein homolog</fullName>
    </recommendedName>
</protein>
<dbReference type="EMBL" id="JACONZ010000002">
    <property type="protein sequence ID" value="MBC5581191.1"/>
    <property type="molecule type" value="Genomic_DNA"/>
</dbReference>
<evidence type="ECO:0000313" key="4">
    <source>
        <dbReference type="EMBL" id="MBC5581191.1"/>
    </source>
</evidence>
<dbReference type="HAMAP" id="MF_00095">
    <property type="entry name" value="SfsA"/>
    <property type="match status" value="1"/>
</dbReference>
<evidence type="ECO:0000259" key="3">
    <source>
        <dbReference type="Pfam" id="PF17746"/>
    </source>
</evidence>
<dbReference type="InterPro" id="IPR041465">
    <property type="entry name" value="SfsA_N"/>
</dbReference>
<name>A0A923I6H9_9FIRM</name>
<dbReference type="InterPro" id="IPR005224">
    <property type="entry name" value="SfsA"/>
</dbReference>
<dbReference type="PANTHER" id="PTHR30545">
    <property type="entry name" value="SUGAR FERMENTATION STIMULATION PROTEIN A"/>
    <property type="match status" value="1"/>
</dbReference>
<organism evidence="4 5">
    <name type="scientific">Anaerofilum hominis</name>
    <dbReference type="NCBI Taxonomy" id="2763016"/>
    <lineage>
        <taxon>Bacteria</taxon>
        <taxon>Bacillati</taxon>
        <taxon>Bacillota</taxon>
        <taxon>Clostridia</taxon>
        <taxon>Eubacteriales</taxon>
        <taxon>Oscillospiraceae</taxon>
        <taxon>Anaerofilum</taxon>
    </lineage>
</organism>
<dbReference type="Gene3D" id="2.40.50.580">
    <property type="match status" value="1"/>
</dbReference>
<dbReference type="CDD" id="cd22359">
    <property type="entry name" value="SfsA-like_bacterial"/>
    <property type="match status" value="1"/>
</dbReference>
<dbReference type="AlphaFoldDB" id="A0A923I6H9"/>